<reference evidence="5" key="2">
    <citation type="submission" date="2020-12" db="EMBL/GenBank/DDBJ databases">
        <authorList>
            <person name="Kanost M."/>
        </authorList>
    </citation>
    <scope>NUCLEOTIDE SEQUENCE</scope>
</reference>
<dbReference type="GO" id="GO:0008010">
    <property type="term" value="F:structural constituent of chitin-based larval cuticle"/>
    <property type="evidence" value="ECO:0007669"/>
    <property type="project" value="TreeGrafter"/>
</dbReference>
<feature type="signal peptide" evidence="4">
    <location>
        <begin position="1"/>
        <end position="16"/>
    </location>
</feature>
<dbReference type="PANTHER" id="PTHR10380">
    <property type="entry name" value="CUTICLE PROTEIN"/>
    <property type="match status" value="1"/>
</dbReference>
<dbReference type="GO" id="GO:0062129">
    <property type="term" value="C:chitin-based extracellular matrix"/>
    <property type="evidence" value="ECO:0007669"/>
    <property type="project" value="TreeGrafter"/>
</dbReference>
<keyword evidence="2 4" id="KW-0732">Signal</keyword>
<dbReference type="PROSITE" id="PS51155">
    <property type="entry name" value="CHIT_BIND_RR_2"/>
    <property type="match status" value="1"/>
</dbReference>
<dbReference type="AlphaFoldDB" id="A0A922C9L5"/>
<dbReference type="EMBL" id="JH668281">
    <property type="protein sequence ID" value="KAG6440630.1"/>
    <property type="molecule type" value="Genomic_DNA"/>
</dbReference>
<dbReference type="PROSITE" id="PS00233">
    <property type="entry name" value="CHIT_BIND_RR_1"/>
    <property type="match status" value="1"/>
</dbReference>
<dbReference type="InterPro" id="IPR031311">
    <property type="entry name" value="CHIT_BIND_RR_consensus"/>
</dbReference>
<proteinExistence type="predicted"/>
<feature type="chain" id="PRO_5037301666" evidence="4">
    <location>
        <begin position="17"/>
        <end position="133"/>
    </location>
</feature>
<accession>A0A922C9L5</accession>
<evidence type="ECO:0000313" key="6">
    <source>
        <dbReference type="Proteomes" id="UP000791440"/>
    </source>
</evidence>
<evidence type="ECO:0000256" key="1">
    <source>
        <dbReference type="ARBA" id="ARBA00022460"/>
    </source>
</evidence>
<evidence type="ECO:0000256" key="4">
    <source>
        <dbReference type="SAM" id="SignalP"/>
    </source>
</evidence>
<evidence type="ECO:0000256" key="3">
    <source>
        <dbReference type="PROSITE-ProRule" id="PRU00497"/>
    </source>
</evidence>
<dbReference type="PANTHER" id="PTHR10380:SF238">
    <property type="entry name" value="CUTICULAR PROTEIN 65EA-RELATED"/>
    <property type="match status" value="1"/>
</dbReference>
<gene>
    <name evidence="5" type="ORF">O3G_MSEX001373</name>
</gene>
<dbReference type="PRINTS" id="PR00947">
    <property type="entry name" value="CUTICLE"/>
</dbReference>
<reference evidence="5" key="1">
    <citation type="journal article" date="2016" name="Insect Biochem. Mol. Biol.">
        <title>Multifaceted biological insights from a draft genome sequence of the tobacco hornworm moth, Manduca sexta.</title>
        <authorList>
            <person name="Kanost M.R."/>
            <person name="Arrese E.L."/>
            <person name="Cao X."/>
            <person name="Chen Y.R."/>
            <person name="Chellapilla S."/>
            <person name="Goldsmith M.R."/>
            <person name="Grosse-Wilde E."/>
            <person name="Heckel D.G."/>
            <person name="Herndon N."/>
            <person name="Jiang H."/>
            <person name="Papanicolaou A."/>
            <person name="Qu J."/>
            <person name="Soulages J.L."/>
            <person name="Vogel H."/>
            <person name="Walters J."/>
            <person name="Waterhouse R.M."/>
            <person name="Ahn S.J."/>
            <person name="Almeida F.C."/>
            <person name="An C."/>
            <person name="Aqrawi P."/>
            <person name="Bretschneider A."/>
            <person name="Bryant W.B."/>
            <person name="Bucks S."/>
            <person name="Chao H."/>
            <person name="Chevignon G."/>
            <person name="Christen J.M."/>
            <person name="Clarke D.F."/>
            <person name="Dittmer N.T."/>
            <person name="Ferguson L.C.F."/>
            <person name="Garavelou S."/>
            <person name="Gordon K.H.J."/>
            <person name="Gunaratna R.T."/>
            <person name="Han Y."/>
            <person name="Hauser F."/>
            <person name="He Y."/>
            <person name="Heidel-Fischer H."/>
            <person name="Hirsh A."/>
            <person name="Hu Y."/>
            <person name="Jiang H."/>
            <person name="Kalra D."/>
            <person name="Klinner C."/>
            <person name="Konig C."/>
            <person name="Kovar C."/>
            <person name="Kroll A.R."/>
            <person name="Kuwar S.S."/>
            <person name="Lee S.L."/>
            <person name="Lehman R."/>
            <person name="Li K."/>
            <person name="Li Z."/>
            <person name="Liang H."/>
            <person name="Lovelace S."/>
            <person name="Lu Z."/>
            <person name="Mansfield J.H."/>
            <person name="McCulloch K.J."/>
            <person name="Mathew T."/>
            <person name="Morton B."/>
            <person name="Muzny D.M."/>
            <person name="Neunemann D."/>
            <person name="Ongeri F."/>
            <person name="Pauchet Y."/>
            <person name="Pu L.L."/>
            <person name="Pyrousis I."/>
            <person name="Rao X.J."/>
            <person name="Redding A."/>
            <person name="Roesel C."/>
            <person name="Sanchez-Gracia A."/>
            <person name="Schaack S."/>
            <person name="Shukla A."/>
            <person name="Tetreau G."/>
            <person name="Wang Y."/>
            <person name="Xiong G.H."/>
            <person name="Traut W."/>
            <person name="Walsh T.K."/>
            <person name="Worley K.C."/>
            <person name="Wu D."/>
            <person name="Wu W."/>
            <person name="Wu Y.Q."/>
            <person name="Zhang X."/>
            <person name="Zou Z."/>
            <person name="Zucker H."/>
            <person name="Briscoe A.D."/>
            <person name="Burmester T."/>
            <person name="Clem R.J."/>
            <person name="Feyereisen R."/>
            <person name="Grimmelikhuijzen C.J.P."/>
            <person name="Hamodrakas S.J."/>
            <person name="Hansson B.S."/>
            <person name="Huguet E."/>
            <person name="Jermiin L.S."/>
            <person name="Lan Q."/>
            <person name="Lehman H.K."/>
            <person name="Lorenzen M."/>
            <person name="Merzendorfer H."/>
            <person name="Michalopoulos I."/>
            <person name="Morton D.B."/>
            <person name="Muthukrishnan S."/>
            <person name="Oakeshott J.G."/>
            <person name="Palmer W."/>
            <person name="Park Y."/>
            <person name="Passarelli A.L."/>
            <person name="Rozas J."/>
            <person name="Schwartz L.M."/>
            <person name="Smith W."/>
            <person name="Southgate A."/>
            <person name="Vilcinskas A."/>
            <person name="Vogt R."/>
            <person name="Wang P."/>
            <person name="Werren J."/>
            <person name="Yu X.Q."/>
            <person name="Zhou J.J."/>
            <person name="Brown S.J."/>
            <person name="Scherer S.E."/>
            <person name="Richards S."/>
            <person name="Blissard G.W."/>
        </authorList>
    </citation>
    <scope>NUCLEOTIDE SEQUENCE</scope>
</reference>
<dbReference type="OrthoDB" id="7998177at2759"/>
<keyword evidence="6" id="KW-1185">Reference proteome</keyword>
<name>A0A922C9L5_MANSE</name>
<sequence length="133" mass="14082">MKFLVVIAAAVAVASAAAVDEYSAKVLKSSFDSEPEGSFKYAYETENGIYGAADGFVKNVNSEYPAVAIQGGYKYTAPDGTPVEITYVADENGYQPQGNLLPVAPPVPEAIARSLAWIAAHPPPVEKPVARYN</sequence>
<evidence type="ECO:0000256" key="2">
    <source>
        <dbReference type="ARBA" id="ARBA00022729"/>
    </source>
</evidence>
<protein>
    <submittedName>
        <fullName evidence="5">Uncharacterized protein</fullName>
    </submittedName>
</protein>
<dbReference type="Pfam" id="PF00379">
    <property type="entry name" value="Chitin_bind_4"/>
    <property type="match status" value="1"/>
</dbReference>
<comment type="caution">
    <text evidence="5">The sequence shown here is derived from an EMBL/GenBank/DDBJ whole genome shotgun (WGS) entry which is preliminary data.</text>
</comment>
<keyword evidence="1 3" id="KW-0193">Cuticle</keyword>
<organism evidence="5 6">
    <name type="scientific">Manduca sexta</name>
    <name type="common">Tobacco hawkmoth</name>
    <name type="synonym">Tobacco hornworm</name>
    <dbReference type="NCBI Taxonomy" id="7130"/>
    <lineage>
        <taxon>Eukaryota</taxon>
        <taxon>Metazoa</taxon>
        <taxon>Ecdysozoa</taxon>
        <taxon>Arthropoda</taxon>
        <taxon>Hexapoda</taxon>
        <taxon>Insecta</taxon>
        <taxon>Pterygota</taxon>
        <taxon>Neoptera</taxon>
        <taxon>Endopterygota</taxon>
        <taxon>Lepidoptera</taxon>
        <taxon>Glossata</taxon>
        <taxon>Ditrysia</taxon>
        <taxon>Bombycoidea</taxon>
        <taxon>Sphingidae</taxon>
        <taxon>Sphinginae</taxon>
        <taxon>Sphingini</taxon>
        <taxon>Manduca</taxon>
    </lineage>
</organism>
<evidence type="ECO:0000313" key="5">
    <source>
        <dbReference type="EMBL" id="KAG6440630.1"/>
    </source>
</evidence>
<dbReference type="Proteomes" id="UP000791440">
    <property type="component" value="Unassembled WGS sequence"/>
</dbReference>
<dbReference type="InterPro" id="IPR000618">
    <property type="entry name" value="Insect_cuticle"/>
</dbReference>
<dbReference type="InterPro" id="IPR050468">
    <property type="entry name" value="Cuticle_Struct_Prot"/>
</dbReference>